<dbReference type="AlphaFoldDB" id="R7V5Y4"/>
<dbReference type="HOGENOM" id="CLU_1637019_0_0_1"/>
<dbReference type="EMBL" id="KB294939">
    <property type="protein sequence ID" value="ELU13892.1"/>
    <property type="molecule type" value="Genomic_DNA"/>
</dbReference>
<name>R7V5Y4_CAPTE</name>
<accession>R7V5Y4</accession>
<dbReference type="Proteomes" id="UP000014760">
    <property type="component" value="Unassembled WGS sequence"/>
</dbReference>
<protein>
    <submittedName>
        <fullName evidence="1 2">Uncharacterized protein</fullName>
    </submittedName>
</protein>
<gene>
    <name evidence="1" type="ORF">CAPTEDRAFT_202536</name>
</gene>
<organism evidence="1">
    <name type="scientific">Capitella teleta</name>
    <name type="common">Polychaete worm</name>
    <dbReference type="NCBI Taxonomy" id="283909"/>
    <lineage>
        <taxon>Eukaryota</taxon>
        <taxon>Metazoa</taxon>
        <taxon>Spiralia</taxon>
        <taxon>Lophotrochozoa</taxon>
        <taxon>Annelida</taxon>
        <taxon>Polychaeta</taxon>
        <taxon>Sedentaria</taxon>
        <taxon>Scolecida</taxon>
        <taxon>Capitellidae</taxon>
        <taxon>Capitella</taxon>
    </lineage>
</organism>
<evidence type="ECO:0000313" key="2">
    <source>
        <dbReference type="EnsemblMetazoa" id="CapteP202536"/>
    </source>
</evidence>
<sequence>MAELSLPVKKLRPAPSGIEGTRAVWQTFTYSIIAPSPSSGLILPANDFPRIVRWAFISTETPVSPSASFRLQKTLVMIQADLRSQRHLYDGCTLKTHLWRIRHYMYSRTARQASRPYFPVAIQNQLGNIELKPGNSKPLIAATIVDIAVLCYSAIIHIKLTN</sequence>
<evidence type="ECO:0000313" key="1">
    <source>
        <dbReference type="EMBL" id="ELU13892.1"/>
    </source>
</evidence>
<proteinExistence type="predicted"/>
<reference evidence="3" key="1">
    <citation type="submission" date="2012-12" db="EMBL/GenBank/DDBJ databases">
        <authorList>
            <person name="Hellsten U."/>
            <person name="Grimwood J."/>
            <person name="Chapman J.A."/>
            <person name="Shapiro H."/>
            <person name="Aerts A."/>
            <person name="Otillar R.P."/>
            <person name="Terry A.Y."/>
            <person name="Boore J.L."/>
            <person name="Simakov O."/>
            <person name="Marletaz F."/>
            <person name="Cho S.-J."/>
            <person name="Edsinger-Gonzales E."/>
            <person name="Havlak P."/>
            <person name="Kuo D.-H."/>
            <person name="Larsson T."/>
            <person name="Lv J."/>
            <person name="Arendt D."/>
            <person name="Savage R."/>
            <person name="Osoegawa K."/>
            <person name="de Jong P."/>
            <person name="Lindberg D.R."/>
            <person name="Seaver E.C."/>
            <person name="Weisblat D.A."/>
            <person name="Putnam N.H."/>
            <person name="Grigoriev I.V."/>
            <person name="Rokhsar D.S."/>
        </authorList>
    </citation>
    <scope>NUCLEOTIDE SEQUENCE</scope>
    <source>
        <strain evidence="3">I ESC-2004</strain>
    </source>
</reference>
<reference evidence="2" key="3">
    <citation type="submission" date="2015-06" db="UniProtKB">
        <authorList>
            <consortium name="EnsemblMetazoa"/>
        </authorList>
    </citation>
    <scope>IDENTIFICATION</scope>
</reference>
<keyword evidence="3" id="KW-1185">Reference proteome</keyword>
<evidence type="ECO:0000313" key="3">
    <source>
        <dbReference type="Proteomes" id="UP000014760"/>
    </source>
</evidence>
<dbReference type="EMBL" id="AMQN01005020">
    <property type="status" value="NOT_ANNOTATED_CDS"/>
    <property type="molecule type" value="Genomic_DNA"/>
</dbReference>
<dbReference type="EnsemblMetazoa" id="CapteT202536">
    <property type="protein sequence ID" value="CapteP202536"/>
    <property type="gene ID" value="CapteG202536"/>
</dbReference>
<reference evidence="1 3" key="2">
    <citation type="journal article" date="2013" name="Nature">
        <title>Insights into bilaterian evolution from three spiralian genomes.</title>
        <authorList>
            <person name="Simakov O."/>
            <person name="Marletaz F."/>
            <person name="Cho S.J."/>
            <person name="Edsinger-Gonzales E."/>
            <person name="Havlak P."/>
            <person name="Hellsten U."/>
            <person name="Kuo D.H."/>
            <person name="Larsson T."/>
            <person name="Lv J."/>
            <person name="Arendt D."/>
            <person name="Savage R."/>
            <person name="Osoegawa K."/>
            <person name="de Jong P."/>
            <person name="Grimwood J."/>
            <person name="Chapman J.A."/>
            <person name="Shapiro H."/>
            <person name="Aerts A."/>
            <person name="Otillar R.P."/>
            <person name="Terry A.Y."/>
            <person name="Boore J.L."/>
            <person name="Grigoriev I.V."/>
            <person name="Lindberg D.R."/>
            <person name="Seaver E.C."/>
            <person name="Weisblat D.A."/>
            <person name="Putnam N.H."/>
            <person name="Rokhsar D.S."/>
        </authorList>
    </citation>
    <scope>NUCLEOTIDE SEQUENCE</scope>
    <source>
        <strain evidence="1 3">I ESC-2004</strain>
    </source>
</reference>